<name>A0AC61RZS1_9FIRM</name>
<evidence type="ECO:0000313" key="1">
    <source>
        <dbReference type="EMBL" id="TGY97246.1"/>
    </source>
</evidence>
<organism evidence="1 2">
    <name type="scientific">Petralouisia muris</name>
    <dbReference type="NCBI Taxonomy" id="3032872"/>
    <lineage>
        <taxon>Bacteria</taxon>
        <taxon>Bacillati</taxon>
        <taxon>Bacillota</taxon>
        <taxon>Clostridia</taxon>
        <taxon>Lachnospirales</taxon>
        <taxon>Lachnospiraceae</taxon>
        <taxon>Petralouisia</taxon>
    </lineage>
</organism>
<dbReference type="Proteomes" id="UP000304953">
    <property type="component" value="Unassembled WGS sequence"/>
</dbReference>
<evidence type="ECO:0000313" key="2">
    <source>
        <dbReference type="Proteomes" id="UP000304953"/>
    </source>
</evidence>
<gene>
    <name evidence="1" type="ORF">E5329_06150</name>
</gene>
<protein>
    <submittedName>
        <fullName evidence="1">Uncharacterized protein</fullName>
    </submittedName>
</protein>
<reference evidence="1" key="1">
    <citation type="submission" date="2019-04" db="EMBL/GenBank/DDBJ databases">
        <title>Microbes associate with the intestines of laboratory mice.</title>
        <authorList>
            <person name="Navarre W."/>
            <person name="Wong E."/>
            <person name="Huang K."/>
            <person name="Tropini C."/>
            <person name="Ng K."/>
            <person name="Yu B."/>
        </authorList>
    </citation>
    <scope>NUCLEOTIDE SEQUENCE</scope>
    <source>
        <strain evidence="1">NM01_1-7b</strain>
    </source>
</reference>
<dbReference type="EMBL" id="SRYA01000009">
    <property type="protein sequence ID" value="TGY97246.1"/>
    <property type="molecule type" value="Genomic_DNA"/>
</dbReference>
<comment type="caution">
    <text evidence="1">The sequence shown here is derived from an EMBL/GenBank/DDBJ whole genome shotgun (WGS) entry which is preliminary data.</text>
</comment>
<keyword evidence="2" id="KW-1185">Reference proteome</keyword>
<proteinExistence type="predicted"/>
<sequence length="601" mass="64055">MLQMKSQKLFTLALSCLLLLETPFTSMAAPSVSTPEAPGAAITASANSTDSGTNSLTLTSSAKAAKSASLKLNKTSVTVYTENTYRLKVSGKSSAKITWKSSKSKIATVDKNGTVTGMKPGKATITASLPGAKASCEVTVRKNPHKLNRESQILILGDSATLYLSNVSKEDSVSFRLADPSSEVVDITSSGNKCKITAENPGTVTLEAVCTTLENNQKITSKGVCTVQVLEKGIDQQQVSMAVDTAKSFTLDNIEKPGFTITNTSWASSNSQIASVTPTSGIVTGKQPGSAQITATVNYSDGTSSTFPTTVRISDPEITSSSTVLSLGKTRKIKLTGTNAFSTVKWKVKKSSLATIKEDGTVTAGNTAGKTTIIAQVDGKTIKHQLIVTNPQLTSTSKLLAVGKKIKVPLTGISSKSKITYKSKKTSVAKVDKSGRITGRSAGSTDIIINADGVSFKFHVDVASKRALQACKTGYKIMYSSSYSQGRRMSSGYYDCSSLVFRAYGCDSKLLGGTSSWAPTAASMAAHLERSGKVIAYKGIDSSKLLPGDLIFYRMRRGSNGRYRNIYHVSMYYGDGYRLEKPLRAYYKESNITMIARPLKK</sequence>
<accession>A0AC61RZS1</accession>